<dbReference type="OrthoDB" id="1470350at2759"/>
<dbReference type="GO" id="GO:0020037">
    <property type="term" value="F:heme binding"/>
    <property type="evidence" value="ECO:0007669"/>
    <property type="project" value="InterPro"/>
</dbReference>
<keyword evidence="10" id="KW-0732">Signal</keyword>
<keyword evidence="4 8" id="KW-0479">Metal-binding</keyword>
<gene>
    <name evidence="11" type="ORF">BO82DRAFT_340183</name>
</gene>
<dbReference type="PANTHER" id="PTHR46300:SF1">
    <property type="entry name" value="P450, PUTATIVE (EUROFUNG)-RELATED"/>
    <property type="match status" value="1"/>
</dbReference>
<dbReference type="STRING" id="1448315.A0A319C6N6"/>
<evidence type="ECO:0000256" key="8">
    <source>
        <dbReference type="PIRSR" id="PIRSR602401-1"/>
    </source>
</evidence>
<organism evidence="11 12">
    <name type="scientific">Aspergillus uvarum CBS 121591</name>
    <dbReference type="NCBI Taxonomy" id="1448315"/>
    <lineage>
        <taxon>Eukaryota</taxon>
        <taxon>Fungi</taxon>
        <taxon>Dikarya</taxon>
        <taxon>Ascomycota</taxon>
        <taxon>Pezizomycotina</taxon>
        <taxon>Eurotiomycetes</taxon>
        <taxon>Eurotiomycetidae</taxon>
        <taxon>Eurotiales</taxon>
        <taxon>Aspergillaceae</taxon>
        <taxon>Aspergillus</taxon>
        <taxon>Aspergillus subgen. Circumdati</taxon>
    </lineage>
</organism>
<feature type="chain" id="PRO_5016462931" evidence="10">
    <location>
        <begin position="18"/>
        <end position="504"/>
    </location>
</feature>
<keyword evidence="6 8" id="KW-0408">Iron</keyword>
<evidence type="ECO:0000256" key="4">
    <source>
        <dbReference type="ARBA" id="ARBA00022723"/>
    </source>
</evidence>
<comment type="cofactor">
    <cofactor evidence="1 8">
        <name>heme</name>
        <dbReference type="ChEBI" id="CHEBI:30413"/>
    </cofactor>
</comment>
<accession>A0A319C6N6</accession>
<dbReference type="InterPro" id="IPR050364">
    <property type="entry name" value="Cytochrome_P450_fung"/>
</dbReference>
<dbReference type="EMBL" id="KZ821718">
    <property type="protein sequence ID" value="PYH79567.1"/>
    <property type="molecule type" value="Genomic_DNA"/>
</dbReference>
<keyword evidence="5 9" id="KW-0560">Oxidoreductase</keyword>
<evidence type="ECO:0000256" key="3">
    <source>
        <dbReference type="ARBA" id="ARBA00022617"/>
    </source>
</evidence>
<feature type="binding site" description="axial binding residue" evidence="8">
    <location>
        <position position="418"/>
    </location>
    <ligand>
        <name>heme</name>
        <dbReference type="ChEBI" id="CHEBI:30413"/>
    </ligand>
    <ligandPart>
        <name>Fe</name>
        <dbReference type="ChEBI" id="CHEBI:18248"/>
    </ligandPart>
</feature>
<proteinExistence type="inferred from homology"/>
<evidence type="ECO:0000256" key="5">
    <source>
        <dbReference type="ARBA" id="ARBA00023002"/>
    </source>
</evidence>
<dbReference type="Gene3D" id="1.10.630.10">
    <property type="entry name" value="Cytochrome P450"/>
    <property type="match status" value="1"/>
</dbReference>
<evidence type="ECO:0000256" key="6">
    <source>
        <dbReference type="ARBA" id="ARBA00023004"/>
    </source>
</evidence>
<keyword evidence="7 9" id="KW-0503">Monooxygenase</keyword>
<dbReference type="PRINTS" id="PR00385">
    <property type="entry name" value="P450"/>
</dbReference>
<dbReference type="GO" id="GO:0016705">
    <property type="term" value="F:oxidoreductase activity, acting on paired donors, with incorporation or reduction of molecular oxygen"/>
    <property type="evidence" value="ECO:0007669"/>
    <property type="project" value="InterPro"/>
</dbReference>
<keyword evidence="3 8" id="KW-0349">Heme</keyword>
<evidence type="ECO:0000256" key="1">
    <source>
        <dbReference type="ARBA" id="ARBA00001971"/>
    </source>
</evidence>
<dbReference type="PROSITE" id="PS00086">
    <property type="entry name" value="CYTOCHROME_P450"/>
    <property type="match status" value="1"/>
</dbReference>
<reference evidence="11 12" key="1">
    <citation type="submission" date="2016-12" db="EMBL/GenBank/DDBJ databases">
        <title>The genomes of Aspergillus section Nigri reveals drivers in fungal speciation.</title>
        <authorList>
            <consortium name="DOE Joint Genome Institute"/>
            <person name="Vesth T.C."/>
            <person name="Nybo J."/>
            <person name="Theobald S."/>
            <person name="Brandl J."/>
            <person name="Frisvad J.C."/>
            <person name="Nielsen K.F."/>
            <person name="Lyhne E.K."/>
            <person name="Kogle M.E."/>
            <person name="Kuo A."/>
            <person name="Riley R."/>
            <person name="Clum A."/>
            <person name="Nolan M."/>
            <person name="Lipzen A."/>
            <person name="Salamov A."/>
            <person name="Henrissat B."/>
            <person name="Wiebenga A."/>
            <person name="De Vries R.P."/>
            <person name="Grigoriev I.V."/>
            <person name="Mortensen U.H."/>
            <person name="Andersen M.R."/>
            <person name="Baker S.E."/>
        </authorList>
    </citation>
    <scope>NUCLEOTIDE SEQUENCE [LARGE SCALE GENOMIC DNA]</scope>
    <source>
        <strain evidence="11 12">CBS 121591</strain>
    </source>
</reference>
<dbReference type="VEuPathDB" id="FungiDB:BO82DRAFT_340183"/>
<evidence type="ECO:0000313" key="11">
    <source>
        <dbReference type="EMBL" id="PYH79567.1"/>
    </source>
</evidence>
<sequence length="504" mass="56573">MTVLLLLLLAIISFAASRWWCFLPRRPLPPGPKPLPIFGNILQLRREDPLGTLSAWTKTFGPIVSLKVGARTAILLGARTSVRDLLERRAALYSSRPRLIALGGSGLDELLSVFMPYGDRWQAGHRMRLPLLNAQVPKASVTLLDASTTLCMHEIIQGGDIQDHLSMVPVRLFFSLLYGADLDSMTVDLIREQRARFERVIRSFSPLNVFLDLFPVFQSVPGIMWVLRQKSAAMMDESARETRERVEAALQHPFWNFAQALHARQPTHMAQKDFSFYLMELEMASSITLTFTLCNVVKIMLAHPEEMHQVQTEIDGRIGSSRLPTSTDLPHLPYLHAVIKECARLHPMLPLGFLHAPTEDDVYCGFRIPRDALIIPFQYALNTDGTIYHDPMRFQPRRWIENSSLPAPAGFGFGKRLCPGQPFVSDSVALTVAKLLWGFTLQDGGDAKPLLPFNALLMQQESLGHVRYACRSLTHQLTIEREAAKASFKTGPALEEICAMLALK</sequence>
<dbReference type="InterPro" id="IPR001128">
    <property type="entry name" value="Cyt_P450"/>
</dbReference>
<evidence type="ECO:0000256" key="9">
    <source>
        <dbReference type="RuleBase" id="RU000461"/>
    </source>
</evidence>
<dbReference type="PRINTS" id="PR00463">
    <property type="entry name" value="EP450I"/>
</dbReference>
<feature type="signal peptide" evidence="10">
    <location>
        <begin position="1"/>
        <end position="17"/>
    </location>
</feature>
<dbReference type="InterPro" id="IPR036396">
    <property type="entry name" value="Cyt_P450_sf"/>
</dbReference>
<comment type="similarity">
    <text evidence="2 9">Belongs to the cytochrome P450 family.</text>
</comment>
<dbReference type="SUPFAM" id="SSF48264">
    <property type="entry name" value="Cytochrome P450"/>
    <property type="match status" value="1"/>
</dbReference>
<dbReference type="Pfam" id="PF00067">
    <property type="entry name" value="p450"/>
    <property type="match status" value="1"/>
</dbReference>
<name>A0A319C6N6_9EURO</name>
<dbReference type="RefSeq" id="XP_025489767.1">
    <property type="nucleotide sequence ID" value="XM_025633500.1"/>
</dbReference>
<evidence type="ECO:0000313" key="12">
    <source>
        <dbReference type="Proteomes" id="UP000248340"/>
    </source>
</evidence>
<evidence type="ECO:0000256" key="10">
    <source>
        <dbReference type="SAM" id="SignalP"/>
    </source>
</evidence>
<protein>
    <submittedName>
        <fullName evidence="11">Cytochrome P450</fullName>
    </submittedName>
</protein>
<dbReference type="InterPro" id="IPR002401">
    <property type="entry name" value="Cyt_P450_E_grp-I"/>
</dbReference>
<dbReference type="GO" id="GO:0004497">
    <property type="term" value="F:monooxygenase activity"/>
    <property type="evidence" value="ECO:0007669"/>
    <property type="project" value="UniProtKB-KW"/>
</dbReference>
<evidence type="ECO:0000256" key="2">
    <source>
        <dbReference type="ARBA" id="ARBA00010617"/>
    </source>
</evidence>
<dbReference type="InterPro" id="IPR017972">
    <property type="entry name" value="Cyt_P450_CS"/>
</dbReference>
<dbReference type="Proteomes" id="UP000248340">
    <property type="component" value="Unassembled WGS sequence"/>
</dbReference>
<dbReference type="AlphaFoldDB" id="A0A319C6N6"/>
<evidence type="ECO:0000256" key="7">
    <source>
        <dbReference type="ARBA" id="ARBA00023033"/>
    </source>
</evidence>
<dbReference type="GeneID" id="37136241"/>
<keyword evidence="12" id="KW-1185">Reference proteome</keyword>
<dbReference type="PANTHER" id="PTHR46300">
    <property type="entry name" value="P450, PUTATIVE (EUROFUNG)-RELATED-RELATED"/>
    <property type="match status" value="1"/>
</dbReference>
<dbReference type="GO" id="GO:0005506">
    <property type="term" value="F:iron ion binding"/>
    <property type="evidence" value="ECO:0007669"/>
    <property type="project" value="InterPro"/>
</dbReference>